<feature type="compositionally biased region" description="Acidic residues" evidence="1">
    <location>
        <begin position="528"/>
        <end position="540"/>
    </location>
</feature>
<feature type="compositionally biased region" description="Gly residues" evidence="1">
    <location>
        <begin position="515"/>
        <end position="527"/>
    </location>
</feature>
<evidence type="ECO:0008006" key="4">
    <source>
        <dbReference type="Google" id="ProtNLM"/>
    </source>
</evidence>
<sequence>MVSNASPVAPVPCGSLTARRLSSPVFNKLGFAMVTHFLSYERGVLALSGNYLQFQDMRELLKIETTPTAPGTATMEIASKPLSRDNWNAAQHGRLCSFLCLYRLLDLLASLRSLGEKTPIMMRLVDLSGIEPLHGYERLTNWPQQLLAFQGFLGGALNDHSVALDSTSSRRLLHFLKANGNTLAQNKIVCNLTVAATHLAFIKEKSFQYTSLPDLPDQINDEVIQQAPTEQEKVFLKELDAFVRTIANKHTLTASGGVSLASFRAPFHLSVAILPLYLLFPLLLAKKSWNRNTILRISSRLGNGKPEALLKVEMVLWEVILAMADGVLNPSDVLEKLKKALPWPLIQSALSGNERSWFFLRSSSSSQTIRGRSVLSGANLSAAKSPSSQETVDHAHMDVDSSGLHDLAIRDMPERMPSHFVLNGTDQAVCIGQTERVDSGGELAPLGEHMESLDDLMDVLETRTNNVPTSNSSVEKRDNAEEEGGADNVEEEGGTDDEEGEVDGEGGDGSEVDGEGGNGSEVAGEGGDGSEVDGEGEDGSDERRKSGEEEEESDLNETEMDVDGGDENQGSDEDMDIDKPAPMRQSTRIQDSLRLGVPEIALVTKSSARNSSQKTRTATLVTPVPALPKKPISSALKTLNRPPSSSFSTRKDAKLTAQGLKLDPIDLELISLSSSWEPDNLEALRPIKEEEKREADAKLPERVLLRHKCNKSYTVFGPTGEEFVLEPEFHFTDYVMRFEEIMSGIEKSYIHGRPLHIADPCRSVIAVLSYEEFLNMPHNKLHSLAAQKNIVVRGVPVPDHKFDAKGLDFIHPLHSPVSIQVCEENQSLNTQNRQNSAKPQKEVDTDDIDMMEMHIPTTITGTLQDFLDEALSNRGCIMNVLDLPLCHESTAPSPYSSDSHAWHHTRGRPGSLSSETFPTTDTCWALLGSGNTITFFHIDSDGFNTRGLVIWGGKLWILYRERHELPLSSRHVFFDEGFYLDRYKDKAKYDLEAIYLTKGDLLLMRANQPHAVYGKEPTIIHGGHFYLTSLMEKTAESIIHSFVMDQFLTNTVHYRSRQLLRRIVDFCRLGFLEKKLVQSDACHHLPDTTTFSGLVNLLSLCNLVVLGNVLDFRTYSAPNQKAGDDLDPHQRSLMEMYDRNNIPKQERFCILYARGIALELMGWVREFCEVKSPKGDIIPDLPSEYMCRQLAALLKYKAQAEQEGIVGAPHCTPEMLRKQVQNVLCCDDRLKKYWTNRLTAIDDTALGFGSKSGYSICWKAGAIQLRTHEQLLRDGTTPLDHKFKEGEVLRSAQDHQMASGNLFYTDEDRPRKRTRS</sequence>
<proteinExistence type="predicted"/>
<gene>
    <name evidence="2" type="ORF">CVT25_006959</name>
</gene>
<reference evidence="2 3" key="1">
    <citation type="journal article" date="2018" name="Evol. Lett.">
        <title>Horizontal gene cluster transfer increased hallucinogenic mushroom diversity.</title>
        <authorList>
            <person name="Reynolds H.T."/>
            <person name="Vijayakumar V."/>
            <person name="Gluck-Thaler E."/>
            <person name="Korotkin H.B."/>
            <person name="Matheny P.B."/>
            <person name="Slot J.C."/>
        </authorList>
    </citation>
    <scope>NUCLEOTIDE SEQUENCE [LARGE SCALE GENOMIC DNA]</scope>
    <source>
        <strain evidence="2 3">2631</strain>
    </source>
</reference>
<keyword evidence="3" id="KW-1185">Reference proteome</keyword>
<organism evidence="2 3">
    <name type="scientific">Psilocybe cyanescens</name>
    <dbReference type="NCBI Taxonomy" id="93625"/>
    <lineage>
        <taxon>Eukaryota</taxon>
        <taxon>Fungi</taxon>
        <taxon>Dikarya</taxon>
        <taxon>Basidiomycota</taxon>
        <taxon>Agaricomycotina</taxon>
        <taxon>Agaricomycetes</taxon>
        <taxon>Agaricomycetidae</taxon>
        <taxon>Agaricales</taxon>
        <taxon>Agaricineae</taxon>
        <taxon>Strophariaceae</taxon>
        <taxon>Psilocybe</taxon>
    </lineage>
</organism>
<feature type="compositionally biased region" description="Polar residues" evidence="1">
    <location>
        <begin position="464"/>
        <end position="473"/>
    </location>
</feature>
<feature type="compositionally biased region" description="Acidic residues" evidence="1">
    <location>
        <begin position="548"/>
        <end position="576"/>
    </location>
</feature>
<dbReference type="Proteomes" id="UP000283269">
    <property type="component" value="Unassembled WGS sequence"/>
</dbReference>
<dbReference type="SUPFAM" id="SSF51197">
    <property type="entry name" value="Clavaminate synthase-like"/>
    <property type="match status" value="1"/>
</dbReference>
<dbReference type="EMBL" id="NHYD01003010">
    <property type="protein sequence ID" value="PPQ83530.1"/>
    <property type="molecule type" value="Genomic_DNA"/>
</dbReference>
<dbReference type="OrthoDB" id="3270451at2759"/>
<evidence type="ECO:0000313" key="3">
    <source>
        <dbReference type="Proteomes" id="UP000283269"/>
    </source>
</evidence>
<dbReference type="InParanoid" id="A0A409WYE2"/>
<name>A0A409WYE2_PSICY</name>
<evidence type="ECO:0000313" key="2">
    <source>
        <dbReference type="EMBL" id="PPQ83530.1"/>
    </source>
</evidence>
<evidence type="ECO:0000256" key="1">
    <source>
        <dbReference type="SAM" id="MobiDB-lite"/>
    </source>
</evidence>
<dbReference type="Gene3D" id="2.60.120.650">
    <property type="entry name" value="Cupin"/>
    <property type="match status" value="1"/>
</dbReference>
<comment type="caution">
    <text evidence="2">The sequence shown here is derived from an EMBL/GenBank/DDBJ whole genome shotgun (WGS) entry which is preliminary data.</text>
</comment>
<accession>A0A409WYE2</accession>
<feature type="compositionally biased region" description="Acidic residues" evidence="1">
    <location>
        <begin position="480"/>
        <end position="514"/>
    </location>
</feature>
<feature type="region of interest" description="Disordered" evidence="1">
    <location>
        <begin position="464"/>
        <end position="590"/>
    </location>
</feature>
<protein>
    <recommendedName>
        <fullName evidence="4">JmjC domain-containing protein</fullName>
    </recommendedName>
</protein>